<dbReference type="RefSeq" id="WP_051692981.1">
    <property type="nucleotide sequence ID" value="NZ_JMQN01000043.1"/>
</dbReference>
<evidence type="ECO:0000313" key="2">
    <source>
        <dbReference type="Proteomes" id="UP000028252"/>
    </source>
</evidence>
<protein>
    <submittedName>
        <fullName evidence="1">RecA/RadA recombinase</fullName>
    </submittedName>
</protein>
<name>A0A081FWJ7_9GAMM</name>
<dbReference type="InterPro" id="IPR017166">
    <property type="entry name" value="UCP037290"/>
</dbReference>
<dbReference type="GO" id="GO:0009432">
    <property type="term" value="P:SOS response"/>
    <property type="evidence" value="ECO:0007669"/>
    <property type="project" value="InterPro"/>
</dbReference>
<dbReference type="PATRIC" id="fig|1232683.4.peg.2823"/>
<dbReference type="PIRSF" id="PIRSF037290">
    <property type="entry name" value="UCP037290"/>
    <property type="match status" value="1"/>
</dbReference>
<dbReference type="NCBIfam" id="NF033429">
    <property type="entry name" value="ImuA_translesion"/>
    <property type="match status" value="1"/>
</dbReference>
<dbReference type="SUPFAM" id="SSF52540">
    <property type="entry name" value="P-loop containing nucleoside triphosphate hydrolases"/>
    <property type="match status" value="1"/>
</dbReference>
<comment type="caution">
    <text evidence="1">The sequence shown here is derived from an EMBL/GenBank/DDBJ whole genome shotgun (WGS) entry which is preliminary data.</text>
</comment>
<evidence type="ECO:0000313" key="1">
    <source>
        <dbReference type="EMBL" id="KEA62902.1"/>
    </source>
</evidence>
<organism evidence="1 2">
    <name type="scientific">Marinobacterium lacunae</name>
    <dbReference type="NCBI Taxonomy" id="1232683"/>
    <lineage>
        <taxon>Bacteria</taxon>
        <taxon>Pseudomonadati</taxon>
        <taxon>Pseudomonadota</taxon>
        <taxon>Gammaproteobacteria</taxon>
        <taxon>Oceanospirillales</taxon>
        <taxon>Oceanospirillaceae</taxon>
        <taxon>Marinobacterium</taxon>
    </lineage>
</organism>
<dbReference type="InterPro" id="IPR047610">
    <property type="entry name" value="ImuA_translesion"/>
</dbReference>
<dbReference type="InterPro" id="IPR027417">
    <property type="entry name" value="P-loop_NTPase"/>
</dbReference>
<accession>A0A081FWJ7</accession>
<proteinExistence type="predicted"/>
<dbReference type="AlphaFoldDB" id="A0A081FWJ7"/>
<dbReference type="GO" id="GO:0051782">
    <property type="term" value="P:negative regulation of cell division"/>
    <property type="evidence" value="ECO:0007669"/>
    <property type="project" value="InterPro"/>
</dbReference>
<gene>
    <name evidence="1" type="ORF">ADIMK_2872</name>
</gene>
<dbReference type="STRING" id="1232683.ADIMK_2872"/>
<dbReference type="EMBL" id="JMQN01000043">
    <property type="protein sequence ID" value="KEA62902.1"/>
    <property type="molecule type" value="Genomic_DNA"/>
</dbReference>
<sequence>MALVNLLEQGQLWRGSHAGSESIGGVEISGYSQLDEKLYGGGWLKGQLVELLYSGEGLGEIRLIWPLLRRFSAESKPVFWIDPPHHLYPIALQNAGIGLSSQYVVYTSSTRDRLWTIEQVLKSGMSPLVLSWLDDRVVTSSLRRLQLAVQAGGGLGWVMRPESVRNQSSAAAYRMVLNRQGQSTELTLLKRRGGWPLPPFRIDLPAVI</sequence>
<dbReference type="Proteomes" id="UP000028252">
    <property type="component" value="Unassembled WGS sequence"/>
</dbReference>
<dbReference type="Pfam" id="PF03846">
    <property type="entry name" value="SulA"/>
    <property type="match status" value="1"/>
</dbReference>
<dbReference type="Gene3D" id="3.40.50.300">
    <property type="entry name" value="P-loop containing nucleotide triphosphate hydrolases"/>
    <property type="match status" value="1"/>
</dbReference>
<dbReference type="eggNOG" id="COG4544">
    <property type="taxonomic scope" value="Bacteria"/>
</dbReference>
<dbReference type="InterPro" id="IPR004596">
    <property type="entry name" value="Cell_div_suppressor_SulA"/>
</dbReference>
<reference evidence="1 2" key="1">
    <citation type="submission" date="2014-04" db="EMBL/GenBank/DDBJ databases">
        <title>Marinobacterium kochiensis sp. nov., isolated from sediment sample collected from Kochi backwaters in Kerala, India.</title>
        <authorList>
            <person name="Singh A."/>
            <person name="Pinnaka A.K."/>
        </authorList>
    </citation>
    <scope>NUCLEOTIDE SEQUENCE [LARGE SCALE GENOMIC DNA]</scope>
    <source>
        <strain evidence="1 2">AK27</strain>
    </source>
</reference>
<dbReference type="OrthoDB" id="9811176at2"/>
<keyword evidence="2" id="KW-1185">Reference proteome</keyword>